<dbReference type="Pfam" id="PF02469">
    <property type="entry name" value="Fasciclin"/>
    <property type="match status" value="1"/>
</dbReference>
<feature type="signal peptide" evidence="9">
    <location>
        <begin position="1"/>
        <end position="23"/>
    </location>
</feature>
<keyword evidence="4" id="KW-0449">Lipoprotein</keyword>
<dbReference type="InterPro" id="IPR045003">
    <property type="entry name" value="FLA_A"/>
</dbReference>
<keyword evidence="12" id="KW-1185">Reference proteome</keyword>
<reference evidence="12" key="1">
    <citation type="journal article" date="2016" name="Nat. Biotechnol.">
        <title>Sequencing wild and cultivated cassava and related species reveals extensive interspecific hybridization and genetic diversity.</title>
        <authorList>
            <person name="Bredeson J.V."/>
            <person name="Lyons J.B."/>
            <person name="Prochnik S.E."/>
            <person name="Wu G.A."/>
            <person name="Ha C.M."/>
            <person name="Edsinger-Gonzales E."/>
            <person name="Grimwood J."/>
            <person name="Schmutz J."/>
            <person name="Rabbi I.Y."/>
            <person name="Egesi C."/>
            <person name="Nauluvula P."/>
            <person name="Lebot V."/>
            <person name="Ndunguru J."/>
            <person name="Mkamilo G."/>
            <person name="Bart R.S."/>
            <person name="Setter T.L."/>
            <person name="Gleadow R.M."/>
            <person name="Kulakow P."/>
            <person name="Ferguson M.E."/>
            <person name="Rounsley S."/>
            <person name="Rokhsar D.S."/>
        </authorList>
    </citation>
    <scope>NUCLEOTIDE SEQUENCE [LARGE SCALE GENOMIC DNA]</scope>
    <source>
        <strain evidence="12">cv. AM560-2</strain>
    </source>
</reference>
<keyword evidence="6" id="KW-0472">Membrane</keyword>
<accession>A0A2C9V2K5</accession>
<evidence type="ECO:0000313" key="11">
    <source>
        <dbReference type="EMBL" id="OAY37990.1"/>
    </source>
</evidence>
<dbReference type="Gene3D" id="2.30.180.10">
    <property type="entry name" value="FAS1 domain"/>
    <property type="match status" value="1"/>
</dbReference>
<feature type="region of interest" description="Disordered" evidence="8">
    <location>
        <begin position="31"/>
        <end position="58"/>
    </location>
</feature>
<dbReference type="Proteomes" id="UP000091857">
    <property type="component" value="Chromosome 11"/>
</dbReference>
<comment type="subcellular location">
    <subcellularLocation>
        <location evidence="1">Cell membrane</location>
        <topology evidence="1">Lipid-anchor</topology>
        <topology evidence="1">GPI-anchor</topology>
    </subcellularLocation>
</comment>
<evidence type="ECO:0000259" key="10">
    <source>
        <dbReference type="PROSITE" id="PS50213"/>
    </source>
</evidence>
<dbReference type="GO" id="GO:0009834">
    <property type="term" value="P:plant-type secondary cell wall biogenesis"/>
    <property type="evidence" value="ECO:0000318"/>
    <property type="project" value="GO_Central"/>
</dbReference>
<evidence type="ECO:0000256" key="4">
    <source>
        <dbReference type="ARBA" id="ARBA00022622"/>
    </source>
</evidence>
<evidence type="ECO:0000256" key="1">
    <source>
        <dbReference type="ARBA" id="ARBA00004609"/>
    </source>
</evidence>
<dbReference type="PANTHER" id="PTHR32077">
    <property type="entry name" value="FASCICLIN-LIKE ARABINOGALACTAN PROTEIN"/>
    <property type="match status" value="1"/>
</dbReference>
<dbReference type="OrthoDB" id="286301at2759"/>
<evidence type="ECO:0000256" key="3">
    <source>
        <dbReference type="ARBA" id="ARBA00022475"/>
    </source>
</evidence>
<dbReference type="GO" id="GO:0098552">
    <property type="term" value="C:side of membrane"/>
    <property type="evidence" value="ECO:0007669"/>
    <property type="project" value="UniProtKB-KW"/>
</dbReference>
<dbReference type="OMA" id="TSHHHEC"/>
<dbReference type="EMBL" id="CM004397">
    <property type="protein sequence ID" value="OAY37990.1"/>
    <property type="molecule type" value="Genomic_DNA"/>
</dbReference>
<feature type="domain" description="FAS1" evidence="10">
    <location>
        <begin position="61"/>
        <end position="203"/>
    </location>
</feature>
<comment type="similarity">
    <text evidence="2">Belongs to the fasciclin-like AGP family.</text>
</comment>
<keyword evidence="5 9" id="KW-0732">Signal</keyword>
<evidence type="ECO:0000256" key="8">
    <source>
        <dbReference type="SAM" id="MobiDB-lite"/>
    </source>
</evidence>
<evidence type="ECO:0000313" key="12">
    <source>
        <dbReference type="Proteomes" id="UP000091857"/>
    </source>
</evidence>
<sequence>MKQQSCVLFSLLIVFVYCTITLAQSPAAAPAQGPVAASPPSPVISQTPAASPAQAASAPAPTNVTKILEKSGHFTVFIRLLKSTQEENHLLTVLNNSNNGLTIFAPTDGAFSTLKSGTLNSLTDEQKSELVKFHVIPTFLSTSQFQTVTNPVGTEAGSGGRVALNFTTYPNSVNITTGLTNTSISGTVYADNQLALYRVDKVLLPMDIFTSKPPSPAPGPAPEKLKPKKEAPVAETPVVSATVTTSGAVSSVHYHAMLLGICVVAAMLSL</sequence>
<comment type="caution">
    <text evidence="11">The sequence shown here is derived from an EMBL/GenBank/DDBJ whole genome shotgun (WGS) entry which is preliminary data.</text>
</comment>
<dbReference type="Gramene" id="Manes.11G143600.1.v8.1">
    <property type="protein sequence ID" value="Manes.11G143600.1.v8.1.CDS.1"/>
    <property type="gene ID" value="Manes.11G143600.v8.1"/>
</dbReference>
<dbReference type="SUPFAM" id="SSF82153">
    <property type="entry name" value="FAS1 domain"/>
    <property type="match status" value="1"/>
</dbReference>
<dbReference type="STRING" id="3983.A0A2C9V2K5"/>
<comment type="function">
    <text evidence="7">May be a cell surface adhesion protein.</text>
</comment>
<dbReference type="SMART" id="SM00554">
    <property type="entry name" value="FAS1"/>
    <property type="match status" value="1"/>
</dbReference>
<evidence type="ECO:0000256" key="7">
    <source>
        <dbReference type="ARBA" id="ARBA00024686"/>
    </source>
</evidence>
<keyword evidence="3" id="KW-1003">Cell membrane</keyword>
<gene>
    <name evidence="11" type="ORF">MANES_11G143600v8</name>
</gene>
<evidence type="ECO:0000256" key="5">
    <source>
        <dbReference type="ARBA" id="ARBA00022729"/>
    </source>
</evidence>
<dbReference type="InterPro" id="IPR000782">
    <property type="entry name" value="FAS1_domain"/>
</dbReference>
<evidence type="ECO:0000256" key="2">
    <source>
        <dbReference type="ARBA" id="ARBA00007843"/>
    </source>
</evidence>
<organism evidence="11 12">
    <name type="scientific">Manihot esculenta</name>
    <name type="common">Cassava</name>
    <name type="synonym">Jatropha manihot</name>
    <dbReference type="NCBI Taxonomy" id="3983"/>
    <lineage>
        <taxon>Eukaryota</taxon>
        <taxon>Viridiplantae</taxon>
        <taxon>Streptophyta</taxon>
        <taxon>Embryophyta</taxon>
        <taxon>Tracheophyta</taxon>
        <taxon>Spermatophyta</taxon>
        <taxon>Magnoliopsida</taxon>
        <taxon>eudicotyledons</taxon>
        <taxon>Gunneridae</taxon>
        <taxon>Pentapetalae</taxon>
        <taxon>rosids</taxon>
        <taxon>fabids</taxon>
        <taxon>Malpighiales</taxon>
        <taxon>Euphorbiaceae</taxon>
        <taxon>Crotonoideae</taxon>
        <taxon>Manihoteae</taxon>
        <taxon>Manihot</taxon>
    </lineage>
</organism>
<dbReference type="InterPro" id="IPR036378">
    <property type="entry name" value="FAS1_dom_sf"/>
</dbReference>
<keyword evidence="4" id="KW-0325">Glycoprotein</keyword>
<dbReference type="FunFam" id="2.30.180.10:FF:000040">
    <property type="entry name" value="Fasciclin-like AGP 6"/>
    <property type="match status" value="1"/>
</dbReference>
<dbReference type="PROSITE" id="PS50213">
    <property type="entry name" value="FAS1"/>
    <property type="match status" value="1"/>
</dbReference>
<keyword evidence="4" id="KW-0336">GPI-anchor</keyword>
<evidence type="ECO:0000256" key="6">
    <source>
        <dbReference type="ARBA" id="ARBA00023136"/>
    </source>
</evidence>
<dbReference type="AlphaFoldDB" id="A0A2C9V2K5"/>
<proteinExistence type="inferred from homology"/>
<dbReference type="GO" id="GO:0005886">
    <property type="term" value="C:plasma membrane"/>
    <property type="evidence" value="ECO:0000318"/>
    <property type="project" value="GO_Central"/>
</dbReference>
<feature type="region of interest" description="Disordered" evidence="8">
    <location>
        <begin position="212"/>
        <end position="232"/>
    </location>
</feature>
<feature type="compositionally biased region" description="Basic and acidic residues" evidence="8">
    <location>
        <begin position="223"/>
        <end position="232"/>
    </location>
</feature>
<evidence type="ECO:0000256" key="9">
    <source>
        <dbReference type="SAM" id="SignalP"/>
    </source>
</evidence>
<feature type="compositionally biased region" description="Low complexity" evidence="8">
    <location>
        <begin position="43"/>
        <end position="58"/>
    </location>
</feature>
<name>A0A2C9V2K5_MANES</name>
<protein>
    <recommendedName>
        <fullName evidence="10">FAS1 domain-containing protein</fullName>
    </recommendedName>
</protein>
<dbReference type="PANTHER" id="PTHR32077:SF59">
    <property type="entry name" value="FASCICLIN-LIKE ARABINOGALACTAN PROTEIN 12"/>
    <property type="match status" value="1"/>
</dbReference>
<feature type="chain" id="PRO_5012654909" description="FAS1 domain-containing protein" evidence="9">
    <location>
        <begin position="24"/>
        <end position="270"/>
    </location>
</feature>